<dbReference type="KEGG" id="asip:AQUSIP_06670"/>
<accession>A0A5E4PG06</accession>
<gene>
    <name evidence="1" type="ORF">AQUSIP_06670</name>
</gene>
<dbReference type="Gene3D" id="3.10.450.50">
    <property type="match status" value="1"/>
</dbReference>
<evidence type="ECO:0000313" key="1">
    <source>
        <dbReference type="EMBL" id="VVC75377.1"/>
    </source>
</evidence>
<name>A0A5E4PG06_9COXI</name>
<proteinExistence type="predicted"/>
<evidence type="ECO:0008006" key="3">
    <source>
        <dbReference type="Google" id="ProtNLM"/>
    </source>
</evidence>
<dbReference type="RefSeq" id="WP_148338640.1">
    <property type="nucleotide sequence ID" value="NZ_LR699119.1"/>
</dbReference>
<dbReference type="EMBL" id="LR699119">
    <property type="protein sequence ID" value="VVC75377.1"/>
    <property type="molecule type" value="Genomic_DNA"/>
</dbReference>
<sequence length="157" mass="18461">MYIFRLFYLLVISLISVSLTSNGYASKANDKVLFQELFKSWTKTFNQKKYPEVCDLFSKSIVADYQGSQRKNYSKLCFGFKKIFKEKNMVYHNNFKIHKIYHSNNLAAVRITWYLDIYKNGAHVSTIQEEGLDILQKQSNNQWQIVNFIAYPVSQQG</sequence>
<dbReference type="AlphaFoldDB" id="A0A5E4PG06"/>
<dbReference type="SUPFAM" id="SSF54427">
    <property type="entry name" value="NTF2-like"/>
    <property type="match status" value="1"/>
</dbReference>
<organism evidence="1 2">
    <name type="scientific">Aquicella siphonis</name>
    <dbReference type="NCBI Taxonomy" id="254247"/>
    <lineage>
        <taxon>Bacteria</taxon>
        <taxon>Pseudomonadati</taxon>
        <taxon>Pseudomonadota</taxon>
        <taxon>Gammaproteobacteria</taxon>
        <taxon>Legionellales</taxon>
        <taxon>Coxiellaceae</taxon>
        <taxon>Aquicella</taxon>
    </lineage>
</organism>
<reference evidence="1 2" key="1">
    <citation type="submission" date="2019-08" db="EMBL/GenBank/DDBJ databases">
        <authorList>
            <person name="Guy L."/>
        </authorList>
    </citation>
    <scope>NUCLEOTIDE SEQUENCE [LARGE SCALE GENOMIC DNA]</scope>
    <source>
        <strain evidence="1 2">SGT-108</strain>
    </source>
</reference>
<dbReference type="Proteomes" id="UP000324194">
    <property type="component" value="Chromosome 1"/>
</dbReference>
<keyword evidence="2" id="KW-1185">Reference proteome</keyword>
<evidence type="ECO:0000313" key="2">
    <source>
        <dbReference type="Proteomes" id="UP000324194"/>
    </source>
</evidence>
<dbReference type="InterPro" id="IPR032710">
    <property type="entry name" value="NTF2-like_dom_sf"/>
</dbReference>
<protein>
    <recommendedName>
        <fullName evidence="3">DUF4440 domain-containing protein</fullName>
    </recommendedName>
</protein>
<dbReference type="OrthoDB" id="5642102at2"/>